<dbReference type="PANTHER" id="PTHR12599:SF0">
    <property type="entry name" value="PTERIN-4-ALPHA-CARBINOLAMINE DEHYDRATASE"/>
    <property type="match status" value="1"/>
</dbReference>
<dbReference type="PANTHER" id="PTHR12599">
    <property type="entry name" value="PTERIN-4-ALPHA-CARBINOLAMINE DEHYDRATASE"/>
    <property type="match status" value="1"/>
</dbReference>
<dbReference type="GO" id="GO:0006729">
    <property type="term" value="P:tetrahydrobiopterin biosynthetic process"/>
    <property type="evidence" value="ECO:0007669"/>
    <property type="project" value="InterPro"/>
</dbReference>
<evidence type="ECO:0000313" key="6">
    <source>
        <dbReference type="Proteomes" id="UP000017127"/>
    </source>
</evidence>
<dbReference type="CDD" id="cd00488">
    <property type="entry name" value="PCD_DCoH"/>
    <property type="match status" value="1"/>
</dbReference>
<evidence type="ECO:0000256" key="3">
    <source>
        <dbReference type="ARBA" id="ARBA00023239"/>
    </source>
</evidence>
<proteinExistence type="inferred from homology"/>
<dbReference type="InterPro" id="IPR001533">
    <property type="entry name" value="Pterin_deHydtase"/>
</dbReference>
<dbReference type="Pfam" id="PF01329">
    <property type="entry name" value="Pterin_4a"/>
    <property type="match status" value="1"/>
</dbReference>
<evidence type="ECO:0000256" key="4">
    <source>
        <dbReference type="HAMAP-Rule" id="MF_00434"/>
    </source>
</evidence>
<dbReference type="HAMAP" id="MF_00434">
    <property type="entry name" value="Pterin_4_alpha"/>
    <property type="match status" value="1"/>
</dbReference>
<gene>
    <name evidence="5" type="ORF">M595_1274</name>
</gene>
<name>U7QLE5_9CYAN</name>
<dbReference type="Proteomes" id="UP000017127">
    <property type="component" value="Unassembled WGS sequence"/>
</dbReference>
<reference evidence="5 6" key="1">
    <citation type="journal article" date="2013" name="Front. Microbiol.">
        <title>Comparative genomic analyses of the cyanobacterium, Lyngbya aestuarii BL J, a powerful hydrogen producer.</title>
        <authorList>
            <person name="Kothari A."/>
            <person name="Vaughn M."/>
            <person name="Garcia-Pichel F."/>
        </authorList>
    </citation>
    <scope>NUCLEOTIDE SEQUENCE [LARGE SCALE GENOMIC DNA]</scope>
    <source>
        <strain evidence="5 6">BL J</strain>
    </source>
</reference>
<evidence type="ECO:0000256" key="1">
    <source>
        <dbReference type="ARBA" id="ARBA00001554"/>
    </source>
</evidence>
<evidence type="ECO:0000256" key="2">
    <source>
        <dbReference type="ARBA" id="ARBA00006472"/>
    </source>
</evidence>
<dbReference type="SUPFAM" id="SSF55248">
    <property type="entry name" value="PCD-like"/>
    <property type="match status" value="1"/>
</dbReference>
<dbReference type="EMBL" id="AUZM01000008">
    <property type="protein sequence ID" value="ERT08708.1"/>
    <property type="molecule type" value="Genomic_DNA"/>
</dbReference>
<sequence length="132" mass="14748">MTVGQPLLVSEIPVPSVQYSETNPNRRLSEAEITQRLQQLSGWKLENQTLIYTHTFNNFIESVNFINCLVEPAEKLGHHPDISVSYNKVKISLTTHDQGGLTSLDFQLAETISNLINTFSETSGKQCTINPS</sequence>
<dbReference type="AlphaFoldDB" id="U7QLE5"/>
<evidence type="ECO:0000313" key="5">
    <source>
        <dbReference type="EMBL" id="ERT08708.1"/>
    </source>
</evidence>
<comment type="catalytic activity">
    <reaction evidence="1 4">
        <text>(4aS,6R)-4a-hydroxy-L-erythro-5,6,7,8-tetrahydrobiopterin = (6R)-L-erythro-6,7-dihydrobiopterin + H2O</text>
        <dbReference type="Rhea" id="RHEA:11920"/>
        <dbReference type="ChEBI" id="CHEBI:15377"/>
        <dbReference type="ChEBI" id="CHEBI:15642"/>
        <dbReference type="ChEBI" id="CHEBI:43120"/>
        <dbReference type="EC" id="4.2.1.96"/>
    </reaction>
</comment>
<organism evidence="5 6">
    <name type="scientific">Lyngbya aestuarii BL J</name>
    <dbReference type="NCBI Taxonomy" id="1348334"/>
    <lineage>
        <taxon>Bacteria</taxon>
        <taxon>Bacillati</taxon>
        <taxon>Cyanobacteriota</taxon>
        <taxon>Cyanophyceae</taxon>
        <taxon>Oscillatoriophycideae</taxon>
        <taxon>Oscillatoriales</taxon>
        <taxon>Microcoleaceae</taxon>
        <taxon>Lyngbya</taxon>
    </lineage>
</organism>
<comment type="caution">
    <text evidence="5">The sequence shown here is derived from an EMBL/GenBank/DDBJ whole genome shotgun (WGS) entry which is preliminary data.</text>
</comment>
<dbReference type="EC" id="4.2.1.96" evidence="4"/>
<dbReference type="InterPro" id="IPR036428">
    <property type="entry name" value="PCD_sf"/>
</dbReference>
<keyword evidence="3 4" id="KW-0456">Lyase</keyword>
<dbReference type="Gene3D" id="3.30.1360.20">
    <property type="entry name" value="Transcriptional coactivator/pterin dehydratase"/>
    <property type="match status" value="1"/>
</dbReference>
<accession>U7QLE5</accession>
<comment type="similarity">
    <text evidence="2 4">Belongs to the pterin-4-alpha-carbinolamine dehydratase family.</text>
</comment>
<dbReference type="GO" id="GO:0008124">
    <property type="term" value="F:4-alpha-hydroxytetrahydrobiopterin dehydratase activity"/>
    <property type="evidence" value="ECO:0007669"/>
    <property type="project" value="UniProtKB-UniRule"/>
</dbReference>
<keyword evidence="6" id="KW-1185">Reference proteome</keyword>
<protein>
    <recommendedName>
        <fullName evidence="4">Putative pterin-4-alpha-carbinolamine dehydratase</fullName>
        <shortName evidence="4">PHS</shortName>
        <ecNumber evidence="4">4.2.1.96</ecNumber>
    </recommendedName>
    <alternativeName>
        <fullName evidence="4">4-alpha-hydroxy-tetrahydropterin dehydratase</fullName>
    </alternativeName>
    <alternativeName>
        <fullName evidence="4">Pterin carbinolamine dehydratase</fullName>
        <shortName evidence="4">PCD</shortName>
    </alternativeName>
</protein>
<dbReference type="NCBIfam" id="NF002017">
    <property type="entry name" value="PRK00823.1-2"/>
    <property type="match status" value="1"/>
</dbReference>